<dbReference type="InterPro" id="IPR016039">
    <property type="entry name" value="Thiolase-like"/>
</dbReference>
<proteinExistence type="predicted"/>
<dbReference type="Pfam" id="PF22691">
    <property type="entry name" value="Thiolase_C_1"/>
    <property type="match status" value="1"/>
</dbReference>
<dbReference type="CDD" id="cd00829">
    <property type="entry name" value="SCP-x_thiolase"/>
    <property type="match status" value="1"/>
</dbReference>
<gene>
    <name evidence="2" type="ORF">M8T91_14205</name>
</gene>
<dbReference type="PANTHER" id="PTHR42870:SF1">
    <property type="entry name" value="NON-SPECIFIC LIPID-TRANSFER PROTEIN-LIKE 2"/>
    <property type="match status" value="1"/>
</dbReference>
<dbReference type="InterPro" id="IPR055140">
    <property type="entry name" value="Thiolase_C_2"/>
</dbReference>
<keyword evidence="3" id="KW-1185">Reference proteome</keyword>
<name>A0ABY9EAB7_9GAMM</name>
<dbReference type="NCBIfam" id="NF005892">
    <property type="entry name" value="PRK07855.1"/>
    <property type="match status" value="1"/>
</dbReference>
<accession>A0ABY9EAB7</accession>
<dbReference type="PANTHER" id="PTHR42870">
    <property type="entry name" value="ACETYL-COA C-ACETYLTRANSFERASE"/>
    <property type="match status" value="1"/>
</dbReference>
<feature type="domain" description="Thiolase C-terminal" evidence="1">
    <location>
        <begin position="265"/>
        <end position="374"/>
    </location>
</feature>
<dbReference type="RefSeq" id="WP_301414824.1">
    <property type="nucleotide sequence ID" value="NZ_CP098023.1"/>
</dbReference>
<protein>
    <submittedName>
        <fullName evidence="2">Lipid-transfer protein</fullName>
    </submittedName>
</protein>
<dbReference type="InterPro" id="IPR002155">
    <property type="entry name" value="Thiolase"/>
</dbReference>
<dbReference type="SUPFAM" id="SSF53901">
    <property type="entry name" value="Thiolase-like"/>
    <property type="match status" value="2"/>
</dbReference>
<dbReference type="PIRSF" id="PIRSF000429">
    <property type="entry name" value="Ac-CoA_Ac_transf"/>
    <property type="match status" value="1"/>
</dbReference>
<organism evidence="2 3">
    <name type="scientific">Microbulbifer spongiae</name>
    <dbReference type="NCBI Taxonomy" id="2944933"/>
    <lineage>
        <taxon>Bacteria</taxon>
        <taxon>Pseudomonadati</taxon>
        <taxon>Pseudomonadota</taxon>
        <taxon>Gammaproteobacteria</taxon>
        <taxon>Cellvibrionales</taxon>
        <taxon>Microbulbiferaceae</taxon>
        <taxon>Microbulbifer</taxon>
    </lineage>
</organism>
<evidence type="ECO:0000259" key="1">
    <source>
        <dbReference type="Pfam" id="PF22691"/>
    </source>
</evidence>
<dbReference type="EMBL" id="CP098023">
    <property type="protein sequence ID" value="WKD49038.1"/>
    <property type="molecule type" value="Genomic_DNA"/>
</dbReference>
<evidence type="ECO:0000313" key="3">
    <source>
        <dbReference type="Proteomes" id="UP001321520"/>
    </source>
</evidence>
<dbReference type="Gene3D" id="3.40.47.10">
    <property type="match status" value="1"/>
</dbReference>
<reference evidence="2 3" key="1">
    <citation type="submission" date="2022-05" db="EMBL/GenBank/DDBJ databases">
        <title>Microbulbifer sp. nov., isolated from sponge.</title>
        <authorList>
            <person name="Gao L."/>
        </authorList>
    </citation>
    <scope>NUCLEOTIDE SEQUENCE [LARGE SCALE GENOMIC DNA]</scope>
    <source>
        <strain evidence="2 3">MI-G</strain>
    </source>
</reference>
<sequence length="384" mass="41613">MSKLNAAIVGIGQTEFSKNSGRSELQLACECIKQALDDAGVSPSDVDGMSTFTLDNSEDIDLVRSLGIENLRFSSRVPHGGGGACGVVSHAAAVVTAGLADMVVVWRAMNERSGQRFGQAQLVPGRQGSGSDFITWSMPFGALSPANWMAMNLQRYMDVYEVSNADLGHVSVAMRKHAATNPAAWFYQKPITLDEHQASRWIIEPTLRLLDCCQESDGGVAMVITNSDIARDLKQAPVQIKAATQVVPFGVEVVTNYYHGELSIFKEARFLGKELYRQSGLTPEDFQVAMLYDHFTPIVLMQLEALGFCDYGQGKYFVKEGNIALDGRIPVNPNGGLIGEAYIHGVNNIIEGVRQLRGSAVNQVKNVEHVLVSSGMSGLVLNLS</sequence>
<evidence type="ECO:0000313" key="2">
    <source>
        <dbReference type="EMBL" id="WKD49038.1"/>
    </source>
</evidence>
<dbReference type="Proteomes" id="UP001321520">
    <property type="component" value="Chromosome"/>
</dbReference>